<protein>
    <submittedName>
        <fullName evidence="2">Uncharacterized protein</fullName>
    </submittedName>
</protein>
<proteinExistence type="predicted"/>
<gene>
    <name evidence="2" type="ORF">EGYM00392_LOCUS22260</name>
</gene>
<evidence type="ECO:0000256" key="1">
    <source>
        <dbReference type="SAM" id="MobiDB-lite"/>
    </source>
</evidence>
<organism evidence="2">
    <name type="scientific">Eutreptiella gymnastica</name>
    <dbReference type="NCBI Taxonomy" id="73025"/>
    <lineage>
        <taxon>Eukaryota</taxon>
        <taxon>Discoba</taxon>
        <taxon>Euglenozoa</taxon>
        <taxon>Euglenida</taxon>
        <taxon>Spirocuta</taxon>
        <taxon>Euglenophyceae</taxon>
        <taxon>Eutreptiales</taxon>
        <taxon>Eutreptiaceae</taxon>
        <taxon>Eutreptiella</taxon>
    </lineage>
</organism>
<name>A0A7S1NC13_9EUGL</name>
<dbReference type="AlphaFoldDB" id="A0A7S1NC13"/>
<evidence type="ECO:0000313" key="2">
    <source>
        <dbReference type="EMBL" id="CAD9011160.1"/>
    </source>
</evidence>
<accession>A0A7S1NC13</accession>
<feature type="compositionally biased region" description="Pro residues" evidence="1">
    <location>
        <begin position="81"/>
        <end position="94"/>
    </location>
</feature>
<reference evidence="2" key="1">
    <citation type="submission" date="2021-01" db="EMBL/GenBank/DDBJ databases">
        <authorList>
            <person name="Corre E."/>
            <person name="Pelletier E."/>
            <person name="Niang G."/>
            <person name="Scheremetjew M."/>
            <person name="Finn R."/>
            <person name="Kale V."/>
            <person name="Holt S."/>
            <person name="Cochrane G."/>
            <person name="Meng A."/>
            <person name="Brown T."/>
            <person name="Cohen L."/>
        </authorList>
    </citation>
    <scope>NUCLEOTIDE SEQUENCE</scope>
    <source>
        <strain evidence="2">NIES-381</strain>
    </source>
</reference>
<feature type="region of interest" description="Disordered" evidence="1">
    <location>
        <begin position="79"/>
        <end position="135"/>
    </location>
</feature>
<dbReference type="EMBL" id="HBGA01060160">
    <property type="protein sequence ID" value="CAD9011160.1"/>
    <property type="molecule type" value="Transcribed_RNA"/>
</dbReference>
<feature type="region of interest" description="Disordered" evidence="1">
    <location>
        <begin position="1"/>
        <end position="46"/>
    </location>
</feature>
<sequence length="135" mass="14184">MCTLDRDPIDAPAPGIACTGAPGSDPRLQGLGGGPMRKGASAITPVPGGQSTLFAVLCQSPTMDSRPKAIQLIQPIRPHAAAPPIPLPTTPTKPPGTDSIPDQWPSPDLVPLGRHTKRRSQIDTWTLTTYKRLGP</sequence>